<dbReference type="InterPro" id="IPR050194">
    <property type="entry name" value="Glycosyltransferase_grp1"/>
</dbReference>
<dbReference type="PANTHER" id="PTHR45947:SF3">
    <property type="entry name" value="SULFOQUINOVOSYL TRANSFERASE SQD2"/>
    <property type="match status" value="1"/>
</dbReference>
<feature type="domain" description="Glycosyl transferase family 1" evidence="1">
    <location>
        <begin position="175"/>
        <end position="331"/>
    </location>
</feature>
<dbReference type="Pfam" id="PF00534">
    <property type="entry name" value="Glycos_transf_1"/>
    <property type="match status" value="1"/>
</dbReference>
<dbReference type="AlphaFoldDB" id="A0A6S6SIG6"/>
<evidence type="ECO:0000313" key="2">
    <source>
        <dbReference type="EMBL" id="CAA6805948.1"/>
    </source>
</evidence>
<dbReference type="EMBL" id="CACVAU010000019">
    <property type="protein sequence ID" value="CAA6805948.1"/>
    <property type="molecule type" value="Genomic_DNA"/>
</dbReference>
<proteinExistence type="predicted"/>
<dbReference type="SUPFAM" id="SSF53756">
    <property type="entry name" value="UDP-Glycosyltransferase/glycogen phosphorylase"/>
    <property type="match status" value="1"/>
</dbReference>
<dbReference type="GO" id="GO:0016757">
    <property type="term" value="F:glycosyltransferase activity"/>
    <property type="evidence" value="ECO:0007669"/>
    <property type="project" value="InterPro"/>
</dbReference>
<sequence>MKNNIQKILIPIPNKIHKGGICSYWSAMIHSFEKFSDIQFKVIKVGNRGKNIFGPPLDQWKFHKASTADIDMVVLNPTIENKAFFREAFFAKQLIKKEIPFIAFFHAWNFDFEKKVSSQYAKFFLNSYGHALKIITLSQRAKEKIIEWGYKGEVFVETTMVDSRLIQNFSFEEKITNQNFNKKIQILFLARMEKEKGIFELIDAFQKLYADFNTIELVLAGNGTAYKEVKSYVSTLKGIRLVGYVEGLEKEKLFKESDVYCLPSYGEGLPVSVLEAMAFGLPIITTSVGGLKDFFIEKSMGYTSKVEDTKDLEKVLRALLTNHKDMRSISQFNFEYAEEFLMSDSISKEFNKYFIKSSIE</sequence>
<dbReference type="Gene3D" id="3.40.50.2000">
    <property type="entry name" value="Glycogen Phosphorylase B"/>
    <property type="match status" value="2"/>
</dbReference>
<gene>
    <name evidence="2" type="ORF">HELGO_WM12497</name>
</gene>
<dbReference type="CDD" id="cd03801">
    <property type="entry name" value="GT4_PimA-like"/>
    <property type="match status" value="1"/>
</dbReference>
<organism evidence="2">
    <name type="scientific">uncultured Sulfurovum sp</name>
    <dbReference type="NCBI Taxonomy" id="269237"/>
    <lineage>
        <taxon>Bacteria</taxon>
        <taxon>Pseudomonadati</taxon>
        <taxon>Campylobacterota</taxon>
        <taxon>Epsilonproteobacteria</taxon>
        <taxon>Campylobacterales</taxon>
        <taxon>Sulfurovaceae</taxon>
        <taxon>Sulfurovum</taxon>
        <taxon>environmental samples</taxon>
    </lineage>
</organism>
<name>A0A6S6SIG6_9BACT</name>
<dbReference type="InterPro" id="IPR001296">
    <property type="entry name" value="Glyco_trans_1"/>
</dbReference>
<reference evidence="2" key="1">
    <citation type="submission" date="2020-01" db="EMBL/GenBank/DDBJ databases">
        <authorList>
            <person name="Meier V. D."/>
            <person name="Meier V D."/>
        </authorList>
    </citation>
    <scope>NUCLEOTIDE SEQUENCE</scope>
    <source>
        <strain evidence="2">HLG_WM_MAG_05</strain>
    </source>
</reference>
<evidence type="ECO:0000259" key="1">
    <source>
        <dbReference type="Pfam" id="PF00534"/>
    </source>
</evidence>
<dbReference type="PANTHER" id="PTHR45947">
    <property type="entry name" value="SULFOQUINOVOSYL TRANSFERASE SQD2"/>
    <property type="match status" value="1"/>
</dbReference>
<accession>A0A6S6SIG6</accession>
<protein>
    <recommendedName>
        <fullName evidence="1">Glycosyl transferase family 1 domain-containing protein</fullName>
    </recommendedName>
</protein>